<keyword evidence="3" id="KW-1185">Reference proteome</keyword>
<keyword evidence="1" id="KW-1133">Transmembrane helix</keyword>
<sequence>MYSLLEDEMTTGNYFHNNSKTAIRLFLLSSLVPPRHRARTGKTFWKPSIAETRDGLFLQVKVPGDIETSKLEKRKFLYKKGLTVQPYIVVVGPTLTNIYAFYVIIKDKNYQTNTLFDAIKFCFQTYFVFDLKYPTECQHLWYLMQWELFNVTYDKDIKIPFLNDILQCKY</sequence>
<accession>A0AAW2F8X9</accession>
<keyword evidence="1" id="KW-0472">Membrane</keyword>
<dbReference type="Proteomes" id="UP001430953">
    <property type="component" value="Unassembled WGS sequence"/>
</dbReference>
<gene>
    <name evidence="2" type="ORF">PUN28_013912</name>
</gene>
<keyword evidence="1" id="KW-0812">Transmembrane</keyword>
<proteinExistence type="predicted"/>
<evidence type="ECO:0000256" key="1">
    <source>
        <dbReference type="SAM" id="Phobius"/>
    </source>
</evidence>
<comment type="caution">
    <text evidence="2">The sequence shown here is derived from an EMBL/GenBank/DDBJ whole genome shotgun (WGS) entry which is preliminary data.</text>
</comment>
<protein>
    <submittedName>
        <fullName evidence="2">Uncharacterized protein</fullName>
    </submittedName>
</protein>
<dbReference type="EMBL" id="JADYXP020000014">
    <property type="protein sequence ID" value="KAL0110647.1"/>
    <property type="molecule type" value="Genomic_DNA"/>
</dbReference>
<evidence type="ECO:0000313" key="2">
    <source>
        <dbReference type="EMBL" id="KAL0110647.1"/>
    </source>
</evidence>
<organism evidence="2 3">
    <name type="scientific">Cardiocondyla obscurior</name>
    <dbReference type="NCBI Taxonomy" id="286306"/>
    <lineage>
        <taxon>Eukaryota</taxon>
        <taxon>Metazoa</taxon>
        <taxon>Ecdysozoa</taxon>
        <taxon>Arthropoda</taxon>
        <taxon>Hexapoda</taxon>
        <taxon>Insecta</taxon>
        <taxon>Pterygota</taxon>
        <taxon>Neoptera</taxon>
        <taxon>Endopterygota</taxon>
        <taxon>Hymenoptera</taxon>
        <taxon>Apocrita</taxon>
        <taxon>Aculeata</taxon>
        <taxon>Formicoidea</taxon>
        <taxon>Formicidae</taxon>
        <taxon>Myrmicinae</taxon>
        <taxon>Cardiocondyla</taxon>
    </lineage>
</organism>
<reference evidence="2 3" key="1">
    <citation type="submission" date="2023-03" db="EMBL/GenBank/DDBJ databases">
        <title>High recombination rates correlate with genetic variation in Cardiocondyla obscurior ants.</title>
        <authorList>
            <person name="Errbii M."/>
        </authorList>
    </citation>
    <scope>NUCLEOTIDE SEQUENCE [LARGE SCALE GENOMIC DNA]</scope>
    <source>
        <strain evidence="2">Alpha-2009</strain>
        <tissue evidence="2">Whole body</tissue>
    </source>
</reference>
<evidence type="ECO:0000313" key="3">
    <source>
        <dbReference type="Proteomes" id="UP001430953"/>
    </source>
</evidence>
<dbReference type="AlphaFoldDB" id="A0AAW2F8X9"/>
<feature type="transmembrane region" description="Helical" evidence="1">
    <location>
        <begin position="84"/>
        <end position="105"/>
    </location>
</feature>
<name>A0AAW2F8X9_9HYME</name>